<dbReference type="AlphaFoldDB" id="A0A1Y6D593"/>
<keyword evidence="5 13" id="KW-0808">Transferase</keyword>
<dbReference type="InterPro" id="IPR036100">
    <property type="entry name" value="QueA_sf"/>
</dbReference>
<evidence type="ECO:0000256" key="10">
    <source>
        <dbReference type="ARBA" id="ARBA00066503"/>
    </source>
</evidence>
<evidence type="ECO:0000256" key="9">
    <source>
        <dbReference type="ARBA" id="ARBA00061210"/>
    </source>
</evidence>
<comment type="subcellular location">
    <subcellularLocation>
        <location evidence="1 13">Cytoplasm</location>
    </subcellularLocation>
</comment>
<dbReference type="NCBIfam" id="TIGR00113">
    <property type="entry name" value="queA"/>
    <property type="match status" value="1"/>
</dbReference>
<dbReference type="EMBL" id="FXAM01000001">
    <property type="protein sequence ID" value="SMF95544.1"/>
    <property type="molecule type" value="Genomic_DNA"/>
</dbReference>
<organism evidence="14 15">
    <name type="scientific">Methylomagnum ishizawai</name>
    <dbReference type="NCBI Taxonomy" id="1760988"/>
    <lineage>
        <taxon>Bacteria</taxon>
        <taxon>Pseudomonadati</taxon>
        <taxon>Pseudomonadota</taxon>
        <taxon>Gammaproteobacteria</taxon>
        <taxon>Methylococcales</taxon>
        <taxon>Methylococcaceae</taxon>
        <taxon>Methylomagnum</taxon>
    </lineage>
</organism>
<evidence type="ECO:0000313" key="14">
    <source>
        <dbReference type="EMBL" id="SMF95544.1"/>
    </source>
</evidence>
<dbReference type="GO" id="GO:0005737">
    <property type="term" value="C:cytoplasm"/>
    <property type="evidence" value="ECO:0007669"/>
    <property type="project" value="UniProtKB-SubCell"/>
</dbReference>
<accession>A0A1Y6D593</accession>
<dbReference type="HAMAP" id="MF_00113">
    <property type="entry name" value="QueA"/>
    <property type="match status" value="1"/>
</dbReference>
<evidence type="ECO:0000256" key="13">
    <source>
        <dbReference type="HAMAP-Rule" id="MF_00113"/>
    </source>
</evidence>
<comment type="pathway">
    <text evidence="2 13">tRNA modification; tRNA-queuosine biosynthesis.</text>
</comment>
<evidence type="ECO:0000256" key="4">
    <source>
        <dbReference type="ARBA" id="ARBA00022490"/>
    </source>
</evidence>
<evidence type="ECO:0000256" key="8">
    <source>
        <dbReference type="ARBA" id="ARBA00052751"/>
    </source>
</evidence>
<sequence>MPITPKLCPMLKSDFHYDLPERLIAQTPLPERAASRLLCLDGPSGRLEDRHFAALPDLLAAGDLLVLNDTRVIPARLFGHKASGGRVEVLIERVLDVRLALAHVRASKAPKPGGAIHLEGGYACRVRGRREDLFELEFPEGPGIEAVLAAVGHMPLPPYIARADRDEDRERYQTVFSRTPGAVAAPTAGLHFDAGTLERLAARGVESAFVTLHVGSGTFQPLRVDDLDRHRMHFEFCEVSPATVDKIRAARAGGGRVVAVGTTVVRTLETAALGGELAPYRGETDLFIRPGFHFRCVDALVTNFHLPESTLLTLVCAFAGRAEVLAAYRHAVAEEYRFFSYGDAMFVTRRP</sequence>
<evidence type="ECO:0000256" key="2">
    <source>
        <dbReference type="ARBA" id="ARBA00004691"/>
    </source>
</evidence>
<dbReference type="STRING" id="1760988.SAMN02949497_2909"/>
<comment type="function">
    <text evidence="13">Transfers and isomerizes the ribose moiety from AdoMet to the 7-aminomethyl group of 7-deazaguanine (preQ1-tRNA) to give epoxyqueuosine (oQ-tRNA).</text>
</comment>
<dbReference type="PANTHER" id="PTHR30307:SF0">
    <property type="entry name" value="S-ADENOSYLMETHIONINE:TRNA RIBOSYLTRANSFERASE-ISOMERASE"/>
    <property type="match status" value="1"/>
</dbReference>
<dbReference type="Gene3D" id="3.40.1780.10">
    <property type="entry name" value="QueA-like"/>
    <property type="match status" value="1"/>
</dbReference>
<dbReference type="FunFam" id="3.40.1780.10:FF:000001">
    <property type="entry name" value="S-adenosylmethionine:tRNA ribosyltransferase-isomerase"/>
    <property type="match status" value="1"/>
</dbReference>
<dbReference type="NCBIfam" id="NF001140">
    <property type="entry name" value="PRK00147.1"/>
    <property type="match status" value="1"/>
</dbReference>
<dbReference type="GO" id="GO:0008616">
    <property type="term" value="P:tRNA queuosine(34) biosynthetic process"/>
    <property type="evidence" value="ECO:0007669"/>
    <property type="project" value="UniProtKB-UniRule"/>
</dbReference>
<evidence type="ECO:0000256" key="11">
    <source>
        <dbReference type="ARBA" id="ARBA00069325"/>
    </source>
</evidence>
<dbReference type="Proteomes" id="UP000192923">
    <property type="component" value="Unassembled WGS sequence"/>
</dbReference>
<keyword evidence="15" id="KW-1185">Reference proteome</keyword>
<dbReference type="InterPro" id="IPR042119">
    <property type="entry name" value="QueA_dom2"/>
</dbReference>
<proteinExistence type="inferred from homology"/>
<comment type="subunit">
    <text evidence="3 13">Monomer.</text>
</comment>
<evidence type="ECO:0000256" key="7">
    <source>
        <dbReference type="ARBA" id="ARBA00022785"/>
    </source>
</evidence>
<keyword evidence="7 13" id="KW-0671">Queuosine biosynthesis</keyword>
<comment type="similarity">
    <text evidence="9 13">Belongs to the QueA family.</text>
</comment>
<keyword evidence="6 13" id="KW-0949">S-adenosyl-L-methionine</keyword>
<dbReference type="EC" id="2.4.99.17" evidence="10 13"/>
<dbReference type="Gene3D" id="2.40.10.240">
    <property type="entry name" value="QueA-like"/>
    <property type="match status" value="1"/>
</dbReference>
<keyword evidence="14" id="KW-0413">Isomerase</keyword>
<evidence type="ECO:0000256" key="1">
    <source>
        <dbReference type="ARBA" id="ARBA00004496"/>
    </source>
</evidence>
<comment type="catalytic activity">
    <reaction evidence="8 13">
        <text>7-aminomethyl-7-carbaguanosine(34) in tRNA + S-adenosyl-L-methionine = epoxyqueuosine(34) in tRNA + adenine + L-methionine + 2 H(+)</text>
        <dbReference type="Rhea" id="RHEA:32155"/>
        <dbReference type="Rhea" id="RHEA-COMP:10342"/>
        <dbReference type="Rhea" id="RHEA-COMP:18582"/>
        <dbReference type="ChEBI" id="CHEBI:15378"/>
        <dbReference type="ChEBI" id="CHEBI:16708"/>
        <dbReference type="ChEBI" id="CHEBI:57844"/>
        <dbReference type="ChEBI" id="CHEBI:59789"/>
        <dbReference type="ChEBI" id="CHEBI:82833"/>
        <dbReference type="ChEBI" id="CHEBI:194443"/>
        <dbReference type="EC" id="2.4.99.17"/>
    </reaction>
</comment>
<gene>
    <name evidence="13" type="primary">queA</name>
    <name evidence="14" type="ORF">SAMN02949497_2909</name>
</gene>
<evidence type="ECO:0000256" key="5">
    <source>
        <dbReference type="ARBA" id="ARBA00022679"/>
    </source>
</evidence>
<evidence type="ECO:0000313" key="15">
    <source>
        <dbReference type="Proteomes" id="UP000192923"/>
    </source>
</evidence>
<reference evidence="14 15" key="1">
    <citation type="submission" date="2016-12" db="EMBL/GenBank/DDBJ databases">
        <authorList>
            <person name="Song W.-J."/>
            <person name="Kurnit D.M."/>
        </authorList>
    </citation>
    <scope>NUCLEOTIDE SEQUENCE [LARGE SCALE GENOMIC DNA]</scope>
    <source>
        <strain evidence="14 15">175</strain>
    </source>
</reference>
<protein>
    <recommendedName>
        <fullName evidence="11 13">S-adenosylmethionine:tRNA ribosyltransferase-isomerase</fullName>
        <ecNumber evidence="10 13">2.4.99.17</ecNumber>
    </recommendedName>
    <alternativeName>
        <fullName evidence="12 13">Queuosine biosynthesis protein QueA</fullName>
    </alternativeName>
</protein>
<dbReference type="Pfam" id="PF02547">
    <property type="entry name" value="Queuosine_synth"/>
    <property type="match status" value="1"/>
</dbReference>
<evidence type="ECO:0000256" key="12">
    <source>
        <dbReference type="ARBA" id="ARBA00076160"/>
    </source>
</evidence>
<dbReference type="UniPathway" id="UPA00392"/>
<dbReference type="InterPro" id="IPR003699">
    <property type="entry name" value="QueA"/>
</dbReference>
<dbReference type="SUPFAM" id="SSF111337">
    <property type="entry name" value="QueA-like"/>
    <property type="match status" value="1"/>
</dbReference>
<dbReference type="InterPro" id="IPR042118">
    <property type="entry name" value="QueA_dom1"/>
</dbReference>
<evidence type="ECO:0000256" key="6">
    <source>
        <dbReference type="ARBA" id="ARBA00022691"/>
    </source>
</evidence>
<dbReference type="GO" id="GO:0051075">
    <property type="term" value="F:S-adenosylmethionine:tRNA ribosyltransferase-isomerase activity"/>
    <property type="evidence" value="ECO:0007669"/>
    <property type="project" value="UniProtKB-EC"/>
</dbReference>
<evidence type="ECO:0000256" key="3">
    <source>
        <dbReference type="ARBA" id="ARBA00011245"/>
    </source>
</evidence>
<keyword evidence="4 13" id="KW-0963">Cytoplasm</keyword>
<dbReference type="PANTHER" id="PTHR30307">
    <property type="entry name" value="S-ADENOSYLMETHIONINE:TRNA RIBOSYLTRANSFERASE-ISOMERASE"/>
    <property type="match status" value="1"/>
</dbReference>
<name>A0A1Y6D593_9GAMM</name>